<dbReference type="Pfam" id="PF02519">
    <property type="entry name" value="Auxin_inducible"/>
    <property type="match status" value="1"/>
</dbReference>
<sequence length="129" mass="14414">MRRRGGALVLRLVRKMLTRVFTFSRRSKFTVRAAAGAAAAVDDDCDDDMGPLPEDVKEGHFVVQTIYDGELKRFVIELGYLAHPGFLKLLELAEEEFGFEQEGVLAVPCGPSELLRILETRKEGSSDNR</sequence>
<gene>
    <name evidence="2" type="ORF">CK203_115198</name>
</gene>
<accession>A0A438FJV1</accession>
<evidence type="ECO:0000313" key="3">
    <source>
        <dbReference type="Proteomes" id="UP000288805"/>
    </source>
</evidence>
<evidence type="ECO:0008006" key="4">
    <source>
        <dbReference type="Google" id="ProtNLM"/>
    </source>
</evidence>
<dbReference type="Proteomes" id="UP000288805">
    <property type="component" value="Unassembled WGS sequence"/>
</dbReference>
<dbReference type="EMBL" id="QGNW01000865">
    <property type="protein sequence ID" value="RVW60284.1"/>
    <property type="molecule type" value="Genomic_DNA"/>
</dbReference>
<dbReference type="AlphaFoldDB" id="A0A438FJV1"/>
<evidence type="ECO:0000256" key="1">
    <source>
        <dbReference type="ARBA" id="ARBA00006974"/>
    </source>
</evidence>
<comment type="similarity">
    <text evidence="1">Belongs to the ARG7 family.</text>
</comment>
<dbReference type="PANTHER" id="PTHR31374">
    <property type="entry name" value="AUXIN-INDUCED PROTEIN-LIKE-RELATED"/>
    <property type="match status" value="1"/>
</dbReference>
<organism evidence="2 3">
    <name type="scientific">Vitis vinifera</name>
    <name type="common">Grape</name>
    <dbReference type="NCBI Taxonomy" id="29760"/>
    <lineage>
        <taxon>Eukaryota</taxon>
        <taxon>Viridiplantae</taxon>
        <taxon>Streptophyta</taxon>
        <taxon>Embryophyta</taxon>
        <taxon>Tracheophyta</taxon>
        <taxon>Spermatophyta</taxon>
        <taxon>Magnoliopsida</taxon>
        <taxon>eudicotyledons</taxon>
        <taxon>Gunneridae</taxon>
        <taxon>Pentapetalae</taxon>
        <taxon>rosids</taxon>
        <taxon>Vitales</taxon>
        <taxon>Vitaceae</taxon>
        <taxon>Viteae</taxon>
        <taxon>Vitis</taxon>
    </lineage>
</organism>
<evidence type="ECO:0000313" key="2">
    <source>
        <dbReference type="EMBL" id="RVW60284.1"/>
    </source>
</evidence>
<dbReference type="PANTHER" id="PTHR31374:SF148">
    <property type="entry name" value="AUXIN-RESPONSIVE PROTEIN SAUR36-LIKE"/>
    <property type="match status" value="1"/>
</dbReference>
<reference evidence="2 3" key="1">
    <citation type="journal article" date="2018" name="PLoS Genet.">
        <title>Population sequencing reveals clonal diversity and ancestral inbreeding in the grapevine cultivar Chardonnay.</title>
        <authorList>
            <person name="Roach M.J."/>
            <person name="Johnson D.L."/>
            <person name="Bohlmann J."/>
            <person name="van Vuuren H.J."/>
            <person name="Jones S.J."/>
            <person name="Pretorius I.S."/>
            <person name="Schmidt S.A."/>
            <person name="Borneman A.R."/>
        </authorList>
    </citation>
    <scope>NUCLEOTIDE SEQUENCE [LARGE SCALE GENOMIC DNA]</scope>
    <source>
        <strain evidence="3">cv. Chardonnay</strain>
        <tissue evidence="2">Leaf</tissue>
    </source>
</reference>
<dbReference type="GO" id="GO:0009733">
    <property type="term" value="P:response to auxin"/>
    <property type="evidence" value="ECO:0007669"/>
    <property type="project" value="InterPro"/>
</dbReference>
<dbReference type="InterPro" id="IPR003676">
    <property type="entry name" value="SAUR_fam"/>
</dbReference>
<name>A0A438FJV1_VITVI</name>
<comment type="caution">
    <text evidence="2">The sequence shown here is derived from an EMBL/GenBank/DDBJ whole genome shotgun (WGS) entry which is preliminary data.</text>
</comment>
<proteinExistence type="inferred from homology"/>
<protein>
    <recommendedName>
        <fullName evidence="4">Auxin-responsive protein SAUR71</fullName>
    </recommendedName>
</protein>